<dbReference type="PROSITE" id="PS50949">
    <property type="entry name" value="HTH_GNTR"/>
    <property type="match status" value="1"/>
</dbReference>
<dbReference type="PANTHER" id="PTHR43537">
    <property type="entry name" value="TRANSCRIPTIONAL REGULATOR, GNTR FAMILY"/>
    <property type="match status" value="1"/>
</dbReference>
<dbReference type="InterPro" id="IPR011711">
    <property type="entry name" value="GntR_C"/>
</dbReference>
<evidence type="ECO:0000259" key="5">
    <source>
        <dbReference type="PROSITE" id="PS50949"/>
    </source>
</evidence>
<dbReference type="InterPro" id="IPR008920">
    <property type="entry name" value="TF_FadR/GntR_C"/>
</dbReference>
<keyword evidence="1" id="KW-0805">Transcription regulation</keyword>
<dbReference type="Gene3D" id="1.10.10.10">
    <property type="entry name" value="Winged helix-like DNA-binding domain superfamily/Winged helix DNA-binding domain"/>
    <property type="match status" value="1"/>
</dbReference>
<feature type="region of interest" description="Disordered" evidence="4">
    <location>
        <begin position="1"/>
        <end position="35"/>
    </location>
</feature>
<dbReference type="InterPro" id="IPR036390">
    <property type="entry name" value="WH_DNA-bd_sf"/>
</dbReference>
<dbReference type="Gene3D" id="1.20.120.530">
    <property type="entry name" value="GntR ligand-binding domain-like"/>
    <property type="match status" value="1"/>
</dbReference>
<dbReference type="Proteomes" id="UP001169027">
    <property type="component" value="Unassembled WGS sequence"/>
</dbReference>
<dbReference type="SUPFAM" id="SSF48008">
    <property type="entry name" value="GntR ligand-binding domain-like"/>
    <property type="match status" value="1"/>
</dbReference>
<dbReference type="Pfam" id="PF00392">
    <property type="entry name" value="GntR"/>
    <property type="match status" value="1"/>
</dbReference>
<reference evidence="6" key="1">
    <citation type="submission" date="2023-06" db="EMBL/GenBank/DDBJ databases">
        <authorList>
            <person name="Jiang Y."/>
            <person name="Liu Q."/>
        </authorList>
    </citation>
    <scope>NUCLEOTIDE SEQUENCE</scope>
    <source>
        <strain evidence="6">CGMCC 1.12090</strain>
    </source>
</reference>
<evidence type="ECO:0000313" key="7">
    <source>
        <dbReference type="Proteomes" id="UP001169027"/>
    </source>
</evidence>
<dbReference type="SMART" id="SM00895">
    <property type="entry name" value="FCD"/>
    <property type="match status" value="1"/>
</dbReference>
<dbReference type="EMBL" id="JAUKVY010000048">
    <property type="protein sequence ID" value="MDO1537767.1"/>
    <property type="molecule type" value="Genomic_DNA"/>
</dbReference>
<gene>
    <name evidence="6" type="ORF">Q2T77_36590</name>
</gene>
<feature type="domain" description="HTH gntR-type" evidence="5">
    <location>
        <begin position="37"/>
        <end position="104"/>
    </location>
</feature>
<dbReference type="RefSeq" id="WP_301816202.1">
    <property type="nucleotide sequence ID" value="NZ_JAUJZH010000048.1"/>
</dbReference>
<evidence type="ECO:0000313" key="6">
    <source>
        <dbReference type="EMBL" id="MDO1537767.1"/>
    </source>
</evidence>
<dbReference type="PANTHER" id="PTHR43537:SF53">
    <property type="entry name" value="HTH-TYPE TRANSCRIPTIONAL REPRESSOR NANR"/>
    <property type="match status" value="1"/>
</dbReference>
<accession>A0ABT8SHU4</accession>
<keyword evidence="7" id="KW-1185">Reference proteome</keyword>
<evidence type="ECO:0000256" key="2">
    <source>
        <dbReference type="ARBA" id="ARBA00023125"/>
    </source>
</evidence>
<proteinExistence type="predicted"/>
<comment type="caution">
    <text evidence="6">The sequence shown here is derived from an EMBL/GenBank/DDBJ whole genome shotgun (WGS) entry which is preliminary data.</text>
</comment>
<dbReference type="InterPro" id="IPR000524">
    <property type="entry name" value="Tscrpt_reg_HTH_GntR"/>
</dbReference>
<keyword evidence="3" id="KW-0804">Transcription</keyword>
<dbReference type="InterPro" id="IPR036388">
    <property type="entry name" value="WH-like_DNA-bd_sf"/>
</dbReference>
<evidence type="ECO:0000256" key="1">
    <source>
        <dbReference type="ARBA" id="ARBA00023015"/>
    </source>
</evidence>
<name>A0ABT8SHU4_9BURK</name>
<organism evidence="6 7">
    <name type="scientific">Variovorax ginsengisoli</name>
    <dbReference type="NCBI Taxonomy" id="363844"/>
    <lineage>
        <taxon>Bacteria</taxon>
        <taxon>Pseudomonadati</taxon>
        <taxon>Pseudomonadota</taxon>
        <taxon>Betaproteobacteria</taxon>
        <taxon>Burkholderiales</taxon>
        <taxon>Comamonadaceae</taxon>
        <taxon>Variovorax</taxon>
    </lineage>
</organism>
<protein>
    <submittedName>
        <fullName evidence="6">GntR family transcriptional regulator</fullName>
    </submittedName>
</protein>
<dbReference type="Pfam" id="PF07729">
    <property type="entry name" value="FCD"/>
    <property type="match status" value="1"/>
</dbReference>
<dbReference type="SUPFAM" id="SSF46785">
    <property type="entry name" value="Winged helix' DNA-binding domain"/>
    <property type="match status" value="1"/>
</dbReference>
<dbReference type="SMART" id="SM00345">
    <property type="entry name" value="HTH_GNTR"/>
    <property type="match status" value="1"/>
</dbReference>
<sequence length="257" mass="28849">MPRTSTARVNKAPAAPASHHGEVPRPSGALSSPEAGEHIESRIYRTIFDGVMNQRLAPGTKLPENLLCDLFHVNRSVVRKVLQKLAHDYIVQLRPNRGAIIAMPSAEETRQIFEARRGLEAVIVRTATENATTRDLAELRRHLKQEHSAMHRVEQPAWARLASSFHLRLAGLARNAILERYLVELVSRSSLIVALHEPPGKASCEHEEHERIVECIERKDADEAVRLMVGHLRELERNVLVRGEKEDSSLGRLLGLL</sequence>
<evidence type="ECO:0000256" key="4">
    <source>
        <dbReference type="SAM" id="MobiDB-lite"/>
    </source>
</evidence>
<evidence type="ECO:0000256" key="3">
    <source>
        <dbReference type="ARBA" id="ARBA00023163"/>
    </source>
</evidence>
<keyword evidence="2" id="KW-0238">DNA-binding</keyword>